<dbReference type="InterPro" id="IPR021333">
    <property type="entry name" value="DUF2946"/>
</dbReference>
<evidence type="ECO:0000313" key="3">
    <source>
        <dbReference type="Proteomes" id="UP000199040"/>
    </source>
</evidence>
<feature type="region of interest" description="Disordered" evidence="1">
    <location>
        <begin position="40"/>
        <end position="63"/>
    </location>
</feature>
<gene>
    <name evidence="2" type="ORF">SAMN04487959_12127</name>
</gene>
<sequence>MPLRHHARAYRHAVHLALIAMLLLVTGPVIGQLSAFGEPGHHSHAGASMPTLSSPPAHQSPLPETLGWHEQCGYCSLFHHSPVLSGALPAVAHTFLLAAGEPLAATRPAHGGLAIFPHAPPRAPPVVVHDS</sequence>
<evidence type="ECO:0008006" key="4">
    <source>
        <dbReference type="Google" id="ProtNLM"/>
    </source>
</evidence>
<dbReference type="STRING" id="442341.SAMN04487959_12127"/>
<name>A0A1I3FU69_9GAMM</name>
<dbReference type="EMBL" id="FOPY01000021">
    <property type="protein sequence ID" value="SFI14725.1"/>
    <property type="molecule type" value="Genomic_DNA"/>
</dbReference>
<dbReference type="Pfam" id="PF11162">
    <property type="entry name" value="DUF2946"/>
    <property type="match status" value="1"/>
</dbReference>
<dbReference type="RefSeq" id="WP_177223467.1">
    <property type="nucleotide sequence ID" value="NZ_FOPY01000021.1"/>
</dbReference>
<dbReference type="AlphaFoldDB" id="A0A1I3FU69"/>
<organism evidence="2 3">
    <name type="scientific">Modicisalibacter xianhensis</name>
    <dbReference type="NCBI Taxonomy" id="442341"/>
    <lineage>
        <taxon>Bacteria</taxon>
        <taxon>Pseudomonadati</taxon>
        <taxon>Pseudomonadota</taxon>
        <taxon>Gammaproteobacteria</taxon>
        <taxon>Oceanospirillales</taxon>
        <taxon>Halomonadaceae</taxon>
        <taxon>Modicisalibacter</taxon>
    </lineage>
</organism>
<evidence type="ECO:0000313" key="2">
    <source>
        <dbReference type="EMBL" id="SFI14725.1"/>
    </source>
</evidence>
<accession>A0A1I3FU69</accession>
<protein>
    <recommendedName>
        <fullName evidence="4">DUF2946 family protein</fullName>
    </recommendedName>
</protein>
<dbReference type="Proteomes" id="UP000199040">
    <property type="component" value="Unassembled WGS sequence"/>
</dbReference>
<proteinExistence type="predicted"/>
<evidence type="ECO:0000256" key="1">
    <source>
        <dbReference type="SAM" id="MobiDB-lite"/>
    </source>
</evidence>
<reference evidence="2 3" key="1">
    <citation type="submission" date="2016-10" db="EMBL/GenBank/DDBJ databases">
        <authorList>
            <person name="de Groot N.N."/>
        </authorList>
    </citation>
    <scope>NUCLEOTIDE SEQUENCE [LARGE SCALE GENOMIC DNA]</scope>
    <source>
        <strain evidence="2 3">CGMCC 1.6848</strain>
    </source>
</reference>
<keyword evidence="3" id="KW-1185">Reference proteome</keyword>